<dbReference type="GeneID" id="54347461"/>
<organism evidence="1 2">
    <name type="scientific">Didymella exigua CBS 183.55</name>
    <dbReference type="NCBI Taxonomy" id="1150837"/>
    <lineage>
        <taxon>Eukaryota</taxon>
        <taxon>Fungi</taxon>
        <taxon>Dikarya</taxon>
        <taxon>Ascomycota</taxon>
        <taxon>Pezizomycotina</taxon>
        <taxon>Dothideomycetes</taxon>
        <taxon>Pleosporomycetidae</taxon>
        <taxon>Pleosporales</taxon>
        <taxon>Pleosporineae</taxon>
        <taxon>Didymellaceae</taxon>
        <taxon>Didymella</taxon>
    </lineage>
</organism>
<dbReference type="Proteomes" id="UP000800082">
    <property type="component" value="Unassembled WGS sequence"/>
</dbReference>
<dbReference type="EMBL" id="ML978963">
    <property type="protein sequence ID" value="KAF1930560.1"/>
    <property type="molecule type" value="Genomic_DNA"/>
</dbReference>
<sequence length="202" mass="21599">MMLSNRANIACRAKSHIGGFGCLEIRMHMLIALNTRRRVGNVQKSPKLSQVRCGRKGAVPTLRNGQERAGLLGNTDLLRAHLELADDLDGHLAPLPGGISCSVYVAEGAVAHLLKNLPSFKTRVLGQLALCLTFLGNNALQNLRINSLTLLGGFLLLPLIGCSVCCGSGLCCDVAVVAPSSDRIITVGSSCMMQRLVIHYRL</sequence>
<reference evidence="1" key="1">
    <citation type="journal article" date="2020" name="Stud. Mycol.">
        <title>101 Dothideomycetes genomes: a test case for predicting lifestyles and emergence of pathogens.</title>
        <authorList>
            <person name="Haridas S."/>
            <person name="Albert R."/>
            <person name="Binder M."/>
            <person name="Bloem J."/>
            <person name="Labutti K."/>
            <person name="Salamov A."/>
            <person name="Andreopoulos B."/>
            <person name="Baker S."/>
            <person name="Barry K."/>
            <person name="Bills G."/>
            <person name="Bluhm B."/>
            <person name="Cannon C."/>
            <person name="Castanera R."/>
            <person name="Culley D."/>
            <person name="Daum C."/>
            <person name="Ezra D."/>
            <person name="Gonzalez J."/>
            <person name="Henrissat B."/>
            <person name="Kuo A."/>
            <person name="Liang C."/>
            <person name="Lipzen A."/>
            <person name="Lutzoni F."/>
            <person name="Magnuson J."/>
            <person name="Mondo S."/>
            <person name="Nolan M."/>
            <person name="Ohm R."/>
            <person name="Pangilinan J."/>
            <person name="Park H.-J."/>
            <person name="Ramirez L."/>
            <person name="Alfaro M."/>
            <person name="Sun H."/>
            <person name="Tritt A."/>
            <person name="Yoshinaga Y."/>
            <person name="Zwiers L.-H."/>
            <person name="Turgeon B."/>
            <person name="Goodwin S."/>
            <person name="Spatafora J."/>
            <person name="Crous P."/>
            <person name="Grigoriev I."/>
        </authorList>
    </citation>
    <scope>NUCLEOTIDE SEQUENCE</scope>
    <source>
        <strain evidence="1">CBS 183.55</strain>
    </source>
</reference>
<accession>A0A6A5RT64</accession>
<protein>
    <submittedName>
        <fullName evidence="1">Uncharacterized protein</fullName>
    </submittedName>
</protein>
<dbReference type="AlphaFoldDB" id="A0A6A5RT64"/>
<keyword evidence="2" id="KW-1185">Reference proteome</keyword>
<name>A0A6A5RT64_9PLEO</name>
<proteinExistence type="predicted"/>
<gene>
    <name evidence="1" type="ORF">M421DRAFT_376779</name>
</gene>
<dbReference type="RefSeq" id="XP_033450808.1">
    <property type="nucleotide sequence ID" value="XM_033589813.1"/>
</dbReference>
<evidence type="ECO:0000313" key="2">
    <source>
        <dbReference type="Proteomes" id="UP000800082"/>
    </source>
</evidence>
<evidence type="ECO:0000313" key="1">
    <source>
        <dbReference type="EMBL" id="KAF1930560.1"/>
    </source>
</evidence>